<proteinExistence type="predicted"/>
<reference evidence="2 3" key="1">
    <citation type="submission" date="2016-06" db="EMBL/GenBank/DDBJ databases">
        <authorList>
            <person name="Kjaerup R.B."/>
            <person name="Dalgaard T.S."/>
            <person name="Juul-Madsen H.R."/>
        </authorList>
    </citation>
    <scope>NUCLEOTIDE SEQUENCE [LARGE SCALE GENOMIC DNA]</scope>
    <source>
        <strain evidence="2 3">DSM 45097</strain>
    </source>
</reference>
<evidence type="ECO:0000313" key="3">
    <source>
        <dbReference type="Proteomes" id="UP000198210"/>
    </source>
</evidence>
<dbReference type="InterPro" id="IPR045057">
    <property type="entry name" value="Gcn5-rel_NAT"/>
</dbReference>
<dbReference type="RefSeq" id="WP_088970861.1">
    <property type="nucleotide sequence ID" value="NZ_JBHLYF010000016.1"/>
</dbReference>
<dbReference type="Pfam" id="PF14542">
    <property type="entry name" value="Acetyltransf_CG"/>
    <property type="match status" value="1"/>
</dbReference>
<dbReference type="AlphaFoldDB" id="A0A1C5I1I9"/>
<dbReference type="SUPFAM" id="SSF55729">
    <property type="entry name" value="Acyl-CoA N-acyltransferases (Nat)"/>
    <property type="match status" value="1"/>
</dbReference>
<dbReference type="PROSITE" id="PS51729">
    <property type="entry name" value="GNAT_YJDJ"/>
    <property type="match status" value="1"/>
</dbReference>
<dbReference type="InterPro" id="IPR016181">
    <property type="entry name" value="Acyl_CoA_acyltransferase"/>
</dbReference>
<dbReference type="CDD" id="cd04301">
    <property type="entry name" value="NAT_SF"/>
    <property type="match status" value="1"/>
</dbReference>
<evidence type="ECO:0000259" key="1">
    <source>
        <dbReference type="PROSITE" id="PS51729"/>
    </source>
</evidence>
<feature type="domain" description="N-acetyltransferase" evidence="1">
    <location>
        <begin position="6"/>
        <end position="92"/>
    </location>
</feature>
<dbReference type="InterPro" id="IPR031165">
    <property type="entry name" value="GNAT_YJDJ"/>
</dbReference>
<accession>A0A1C5I1I9</accession>
<gene>
    <name evidence="2" type="ORF">GA0074704_2742</name>
</gene>
<name>A0A1C5I1I9_9ACTN</name>
<dbReference type="Proteomes" id="UP000198210">
    <property type="component" value="Chromosome I"/>
</dbReference>
<protein>
    <recommendedName>
        <fullName evidence="1">N-acetyltransferase domain-containing protein</fullName>
    </recommendedName>
</protein>
<organism evidence="2 3">
    <name type="scientific">Micromonospora siamensis</name>
    <dbReference type="NCBI Taxonomy" id="299152"/>
    <lineage>
        <taxon>Bacteria</taxon>
        <taxon>Bacillati</taxon>
        <taxon>Actinomycetota</taxon>
        <taxon>Actinomycetes</taxon>
        <taxon>Micromonosporales</taxon>
        <taxon>Micromonosporaceae</taxon>
        <taxon>Micromonospora</taxon>
    </lineage>
</organism>
<dbReference type="PANTHER" id="PTHR31435:SF10">
    <property type="entry name" value="BSR4717 PROTEIN"/>
    <property type="match status" value="1"/>
</dbReference>
<keyword evidence="3" id="KW-1185">Reference proteome</keyword>
<evidence type="ECO:0000313" key="2">
    <source>
        <dbReference type="EMBL" id="SCG52122.1"/>
    </source>
</evidence>
<dbReference type="Gene3D" id="3.40.630.30">
    <property type="match status" value="1"/>
</dbReference>
<sequence length="95" mass="10564">MSFLVEENPAAHRFEILVDDALAGFTAYVPRGEVLVFTHTEVDERFQNMGVGAALIRGTLDQIRARGGRVVPRCPFMAAFIERHPDYADLVTVDS</sequence>
<dbReference type="PANTHER" id="PTHR31435">
    <property type="entry name" value="PROTEIN NATD1"/>
    <property type="match status" value="1"/>
</dbReference>
<dbReference type="EMBL" id="LT607751">
    <property type="protein sequence ID" value="SCG52122.1"/>
    <property type="molecule type" value="Genomic_DNA"/>
</dbReference>